<feature type="region of interest" description="Disordered" evidence="1">
    <location>
        <begin position="241"/>
        <end position="263"/>
    </location>
</feature>
<evidence type="ECO:0008006" key="4">
    <source>
        <dbReference type="Google" id="ProtNLM"/>
    </source>
</evidence>
<dbReference type="PANTHER" id="PTHR47438:SF1">
    <property type="entry name" value="PHOSPHATE METABOLISM PROTEIN 8-RELATED"/>
    <property type="match status" value="1"/>
</dbReference>
<dbReference type="Gene3D" id="1.10.150.450">
    <property type="match status" value="1"/>
</dbReference>
<dbReference type="OrthoDB" id="1065058at2759"/>
<accession>A0A067MLJ8</accession>
<dbReference type="SFLD" id="SFLDS00003">
    <property type="entry name" value="Haloacid_Dehalogenase"/>
    <property type="match status" value="1"/>
</dbReference>
<dbReference type="InParanoid" id="A0A067MLJ8"/>
<evidence type="ECO:0000256" key="1">
    <source>
        <dbReference type="SAM" id="MobiDB-lite"/>
    </source>
</evidence>
<dbReference type="HOGENOM" id="CLU_059493_0_0_1"/>
<dbReference type="InterPro" id="IPR006439">
    <property type="entry name" value="HAD-SF_hydro_IA"/>
</dbReference>
<reference evidence="3" key="1">
    <citation type="journal article" date="2014" name="Proc. Natl. Acad. Sci. U.S.A.">
        <title>Extensive sampling of basidiomycete genomes demonstrates inadequacy of the white-rot/brown-rot paradigm for wood decay fungi.</title>
        <authorList>
            <person name="Riley R."/>
            <person name="Salamov A.A."/>
            <person name="Brown D.W."/>
            <person name="Nagy L.G."/>
            <person name="Floudas D."/>
            <person name="Held B.W."/>
            <person name="Levasseur A."/>
            <person name="Lombard V."/>
            <person name="Morin E."/>
            <person name="Otillar R."/>
            <person name="Lindquist E.A."/>
            <person name="Sun H."/>
            <person name="LaButti K.M."/>
            <person name="Schmutz J."/>
            <person name="Jabbour D."/>
            <person name="Luo H."/>
            <person name="Baker S.E."/>
            <person name="Pisabarro A.G."/>
            <person name="Walton J.D."/>
            <person name="Blanchette R.A."/>
            <person name="Henrissat B."/>
            <person name="Martin F."/>
            <person name="Cullen D."/>
            <person name="Hibbett D.S."/>
            <person name="Grigoriev I.V."/>
        </authorList>
    </citation>
    <scope>NUCLEOTIDE SEQUENCE [LARGE SCALE GENOMIC DNA]</scope>
    <source>
        <strain evidence="3">FD-172 SS1</strain>
    </source>
</reference>
<dbReference type="InterPro" id="IPR036412">
    <property type="entry name" value="HAD-like_sf"/>
</dbReference>
<dbReference type="InterPro" id="IPR010237">
    <property type="entry name" value="Pyr-5-nucltdase"/>
</dbReference>
<protein>
    <recommendedName>
        <fullName evidence="4">Pyrimidine 5-nucleotidase</fullName>
    </recommendedName>
</protein>
<dbReference type="AlphaFoldDB" id="A0A067MLJ8"/>
<sequence>MTAQDMTQLSSDVAAKSIIWFDIDNTLYPASSRIDQLMSQRIQAYFRGLGLDHDEATRLHAKYYREYGLAIRGLTRHHIIDPVDFDQKCDGSLPLEDILKPNPALRKMLQDIDRSKARVWALTNANINHASRVLRNLGIDDLFEGVVYCDYSIPNFACKPEHEFYEHAMARAAVTNPTQCLFVDDSLKNVRAAKALGWGSSVYFREKDANRPDAEGVGVDATISDLEELRTVWAHLFKPSATEVGEGPGPSLPNGPIETTVQA</sequence>
<dbReference type="NCBIfam" id="TIGR01509">
    <property type="entry name" value="HAD-SF-IA-v3"/>
    <property type="match status" value="1"/>
</dbReference>
<dbReference type="InterPro" id="IPR023214">
    <property type="entry name" value="HAD_sf"/>
</dbReference>
<dbReference type="FunCoup" id="A0A067MLJ8">
    <property type="interactions" value="300"/>
</dbReference>
<dbReference type="SFLD" id="SFLDG01132">
    <property type="entry name" value="C1.5.3:_5'-Nucleotidase_Like"/>
    <property type="match status" value="1"/>
</dbReference>
<evidence type="ECO:0000313" key="2">
    <source>
        <dbReference type="EMBL" id="KDQ12752.1"/>
    </source>
</evidence>
<dbReference type="InterPro" id="IPR052791">
    <property type="entry name" value="SSM1_domain"/>
</dbReference>
<proteinExistence type="predicted"/>
<dbReference type="STRING" id="930990.A0A067MLJ8"/>
<dbReference type="SFLD" id="SFLDG01129">
    <property type="entry name" value="C1.5:_HAD__Beta-PGM__Phosphata"/>
    <property type="match status" value="1"/>
</dbReference>
<dbReference type="Proteomes" id="UP000027195">
    <property type="component" value="Unassembled WGS sequence"/>
</dbReference>
<name>A0A067MLJ8_BOTB1</name>
<dbReference type="GO" id="GO:0009166">
    <property type="term" value="P:nucleotide catabolic process"/>
    <property type="evidence" value="ECO:0007669"/>
    <property type="project" value="TreeGrafter"/>
</dbReference>
<dbReference type="NCBIfam" id="TIGR01993">
    <property type="entry name" value="Pyr-5-nucltdase"/>
    <property type="match status" value="1"/>
</dbReference>
<gene>
    <name evidence="2" type="ORF">BOTBODRAFT_34213</name>
</gene>
<dbReference type="PANTHER" id="PTHR47438">
    <property type="entry name" value="PHOSPHATE METABOLISM PROTEIN 8-RELATED"/>
    <property type="match status" value="1"/>
</dbReference>
<keyword evidence="3" id="KW-1185">Reference proteome</keyword>
<dbReference type="SUPFAM" id="SSF56784">
    <property type="entry name" value="HAD-like"/>
    <property type="match status" value="1"/>
</dbReference>
<dbReference type="Pfam" id="PF00702">
    <property type="entry name" value="Hydrolase"/>
    <property type="match status" value="1"/>
</dbReference>
<dbReference type="Gene3D" id="3.40.50.1000">
    <property type="entry name" value="HAD superfamily/HAD-like"/>
    <property type="match status" value="1"/>
</dbReference>
<organism evidence="2 3">
    <name type="scientific">Botryobasidium botryosum (strain FD-172 SS1)</name>
    <dbReference type="NCBI Taxonomy" id="930990"/>
    <lineage>
        <taxon>Eukaryota</taxon>
        <taxon>Fungi</taxon>
        <taxon>Dikarya</taxon>
        <taxon>Basidiomycota</taxon>
        <taxon>Agaricomycotina</taxon>
        <taxon>Agaricomycetes</taxon>
        <taxon>Cantharellales</taxon>
        <taxon>Botryobasidiaceae</taxon>
        <taxon>Botryobasidium</taxon>
    </lineage>
</organism>
<dbReference type="GO" id="GO:0006206">
    <property type="term" value="P:pyrimidine nucleobase metabolic process"/>
    <property type="evidence" value="ECO:0007669"/>
    <property type="project" value="TreeGrafter"/>
</dbReference>
<dbReference type="GO" id="GO:0008252">
    <property type="term" value="F:nucleotidase activity"/>
    <property type="evidence" value="ECO:0007669"/>
    <property type="project" value="TreeGrafter"/>
</dbReference>
<evidence type="ECO:0000313" key="3">
    <source>
        <dbReference type="Proteomes" id="UP000027195"/>
    </source>
</evidence>
<dbReference type="EMBL" id="KL198048">
    <property type="protein sequence ID" value="KDQ12752.1"/>
    <property type="molecule type" value="Genomic_DNA"/>
</dbReference>